<dbReference type="AlphaFoldDB" id="A0A4R3Z154"/>
<dbReference type="RefSeq" id="WP_131864122.1">
    <property type="nucleotide sequence ID" value="NZ_SMCR01000002.1"/>
</dbReference>
<dbReference type="Pfam" id="PF01261">
    <property type="entry name" value="AP_endonuc_2"/>
    <property type="match status" value="1"/>
</dbReference>
<dbReference type="OrthoDB" id="9780241at2"/>
<feature type="domain" description="Xylose isomerase-like TIM barrel" evidence="1">
    <location>
        <begin position="28"/>
        <end position="251"/>
    </location>
</feature>
<evidence type="ECO:0000313" key="2">
    <source>
        <dbReference type="EMBL" id="TCV98711.1"/>
    </source>
</evidence>
<keyword evidence="3" id="KW-1185">Reference proteome</keyword>
<protein>
    <submittedName>
        <fullName evidence="2">Sugar phosphate isomerase/epimerase</fullName>
    </submittedName>
</protein>
<gene>
    <name evidence="2" type="ORF">EDC52_10230</name>
</gene>
<dbReference type="InterPro" id="IPR036237">
    <property type="entry name" value="Xyl_isomerase-like_sf"/>
</dbReference>
<name>A0A4R3Z154_9GAMM</name>
<dbReference type="InterPro" id="IPR013022">
    <property type="entry name" value="Xyl_isomerase-like_TIM-brl"/>
</dbReference>
<dbReference type="SUPFAM" id="SSF51658">
    <property type="entry name" value="Xylose isomerase-like"/>
    <property type="match status" value="1"/>
</dbReference>
<reference evidence="2 3" key="1">
    <citation type="submission" date="2019-03" db="EMBL/GenBank/DDBJ databases">
        <title>Genomic Encyclopedia of Type Strains, Phase IV (KMG-IV): sequencing the most valuable type-strain genomes for metagenomic binning, comparative biology and taxonomic classification.</title>
        <authorList>
            <person name="Goeker M."/>
        </authorList>
    </citation>
    <scope>NUCLEOTIDE SEQUENCE [LARGE SCALE GENOMIC DNA]</scope>
    <source>
        <strain evidence="2 3">DSM 19580</strain>
    </source>
</reference>
<evidence type="ECO:0000313" key="3">
    <source>
        <dbReference type="Proteomes" id="UP000295719"/>
    </source>
</evidence>
<dbReference type="GO" id="GO:0016853">
    <property type="term" value="F:isomerase activity"/>
    <property type="evidence" value="ECO:0007669"/>
    <property type="project" value="UniProtKB-KW"/>
</dbReference>
<accession>A0A4R3Z154</accession>
<proteinExistence type="predicted"/>
<organism evidence="2 3">
    <name type="scientific">Biostraticola tofi</name>
    <dbReference type="NCBI Taxonomy" id="466109"/>
    <lineage>
        <taxon>Bacteria</taxon>
        <taxon>Pseudomonadati</taxon>
        <taxon>Pseudomonadota</taxon>
        <taxon>Gammaproteobacteria</taxon>
        <taxon>Enterobacterales</taxon>
        <taxon>Bruguierivoracaceae</taxon>
        <taxon>Biostraticola</taxon>
    </lineage>
</organism>
<evidence type="ECO:0000259" key="1">
    <source>
        <dbReference type="Pfam" id="PF01261"/>
    </source>
</evidence>
<comment type="caution">
    <text evidence="2">The sequence shown here is derived from an EMBL/GenBank/DDBJ whole genome shotgun (WGS) entry which is preliminary data.</text>
</comment>
<dbReference type="Proteomes" id="UP000295719">
    <property type="component" value="Unassembled WGS sequence"/>
</dbReference>
<keyword evidence="2" id="KW-0413">Isomerase</keyword>
<dbReference type="EMBL" id="SMCR01000002">
    <property type="protein sequence ID" value="TCV98711.1"/>
    <property type="molecule type" value="Genomic_DNA"/>
</dbReference>
<dbReference type="Gene3D" id="3.20.20.150">
    <property type="entry name" value="Divalent-metal-dependent TIM barrel enzymes"/>
    <property type="match status" value="1"/>
</dbReference>
<sequence length="274" mass="30640">MITFSATLTCCYDTPFSPYSAADFEQGLQWLAQSGFDSAELTINDYEHWDGATLRQALARHRLGCTTIATGQARKRDGLSLLALDASVVKRTQQRLYQHIDAAAQLDSFVTVGSLRVAEQNLAREAYMHQLAASLQPCLDYARRQQVTLVVEALNRYEASHLHHAEDMRDFIQLIDEPDNIGVLWDIFHANIEDPDYAKAISTLGKWLRHVHYADSNRGFPGYGHLPIEEIYRALKAANYQGAISLECYMAPTVKTVIDEAGPLIARLRGLSLG</sequence>
<dbReference type="InterPro" id="IPR050312">
    <property type="entry name" value="IolE/XylAMocC-like"/>
</dbReference>
<dbReference type="PANTHER" id="PTHR12110">
    <property type="entry name" value="HYDROXYPYRUVATE ISOMERASE"/>
    <property type="match status" value="1"/>
</dbReference>